<feature type="region of interest" description="Disordered" evidence="1">
    <location>
        <begin position="243"/>
        <end position="288"/>
    </location>
</feature>
<dbReference type="HOGENOM" id="CLU_009415_0_0_1"/>
<dbReference type="InterPro" id="IPR036388">
    <property type="entry name" value="WH-like_DNA-bd_sf"/>
</dbReference>
<feature type="compositionally biased region" description="Low complexity" evidence="1">
    <location>
        <begin position="618"/>
        <end position="633"/>
    </location>
</feature>
<feature type="compositionally biased region" description="Polar residues" evidence="1">
    <location>
        <begin position="984"/>
        <end position="1005"/>
    </location>
</feature>
<dbReference type="OMA" id="YPILMYN"/>
<evidence type="ECO:0000313" key="4">
    <source>
        <dbReference type="Proteomes" id="UP000011777"/>
    </source>
</evidence>
<protein>
    <recommendedName>
        <fullName evidence="2">RFX-type winged-helix domain-containing protein</fullName>
    </recommendedName>
</protein>
<feature type="compositionally biased region" description="Low complexity" evidence="1">
    <location>
        <begin position="82"/>
        <end position="111"/>
    </location>
</feature>
<dbReference type="PANTHER" id="PTHR33416">
    <property type="entry name" value="NUCLEAR PORE COMPLEX PROTEIN NUP1"/>
    <property type="match status" value="1"/>
</dbReference>
<feature type="region of interest" description="Disordered" evidence="1">
    <location>
        <begin position="311"/>
        <end position="349"/>
    </location>
</feature>
<dbReference type="eggNOG" id="ENOG502RQH9">
    <property type="taxonomic scope" value="Eukaryota"/>
</dbReference>
<dbReference type="PANTHER" id="PTHR33416:SF20">
    <property type="entry name" value="NUCLEAR PORE COMPLEX PROTEIN NUP1"/>
    <property type="match status" value="1"/>
</dbReference>
<dbReference type="EMBL" id="AOGT01001136">
    <property type="protein sequence ID" value="EMG48368.1"/>
    <property type="molecule type" value="Genomic_DNA"/>
</dbReference>
<organism evidence="3 4">
    <name type="scientific">Candida maltosa (strain Xu316)</name>
    <name type="common">Yeast</name>
    <dbReference type="NCBI Taxonomy" id="1245528"/>
    <lineage>
        <taxon>Eukaryota</taxon>
        <taxon>Fungi</taxon>
        <taxon>Dikarya</taxon>
        <taxon>Ascomycota</taxon>
        <taxon>Saccharomycotina</taxon>
        <taxon>Pichiomycetes</taxon>
        <taxon>Debaryomycetaceae</taxon>
        <taxon>Candida/Lodderomyces clade</taxon>
        <taxon>Candida</taxon>
    </lineage>
</organism>
<dbReference type="PROSITE" id="PS51526">
    <property type="entry name" value="RFX_DBD"/>
    <property type="match status" value="1"/>
</dbReference>
<evidence type="ECO:0000259" key="2">
    <source>
        <dbReference type="PROSITE" id="PS51526"/>
    </source>
</evidence>
<proteinExistence type="predicted"/>
<feature type="compositionally biased region" description="Low complexity" evidence="1">
    <location>
        <begin position="195"/>
        <end position="230"/>
    </location>
</feature>
<name>M3J8D8_CANMX</name>
<feature type="compositionally biased region" description="Low complexity" evidence="1">
    <location>
        <begin position="153"/>
        <end position="167"/>
    </location>
</feature>
<feature type="region of interest" description="Disordered" evidence="1">
    <location>
        <begin position="1"/>
        <end position="230"/>
    </location>
</feature>
<dbReference type="Pfam" id="PF02257">
    <property type="entry name" value="RFX_DNA_binding"/>
    <property type="match status" value="1"/>
</dbReference>
<feature type="compositionally biased region" description="Acidic residues" evidence="1">
    <location>
        <begin position="1006"/>
        <end position="1023"/>
    </location>
</feature>
<dbReference type="SUPFAM" id="SSF46785">
    <property type="entry name" value="Winged helix' DNA-binding domain"/>
    <property type="match status" value="1"/>
</dbReference>
<sequence>MSNNQHRSHKRQKSSISNPGYYFNPNTDTTNTNSNTTNQQDKDHDHNTPQPPRVLQQQQPPPPISHQNMYDHDSYIMNYNFPPSQQQQPQQQHTPSNRPSNTNTSTNHTTSDLTHESHSVHTSPLKRSASTELDTAISTSSPIINPSASTSSYYYPPQQQQQQQNLHYQDHSHSQQHLLHSNQPPLPLFATPSINPSSMQPNNTSSSSSSSSYAFNQSHSSFNPPLSSSSAFDSSNLYNSAFRLPDYPVTNPSKQLQQSHFQQHHQQQLQQQQQQQQQSTGNTLPTGAAPVSALRQHQKNNLSISSHLTLFSLNSSNNPPPPHPPPISSTGNTTNVTSATTNPTSTDGEIKESSALFNDLLYNLTSVDGSNINNFLLSILRKINLPFTLDDFYNLLYNDRQRSLLDNISYQNKIDKTIITNNNNEIAIDIINQLLNVFKNPNLLLDYYPNLEDKDNKLININYHELLRTFLAIKILFDILIQLPLADDDDPQNYTIPRLSIYKTYYIICQKLIASYPSASNTKNEQQKLILGQSKLGKLIKLVYPNLLIKRLGSRGESKYNYLGVMWNNNIVQHEIKQLCDDHELNDLNEIFNSSDHNNPFLVAGPAIGTSSNVVLQSGTSTTGSSTPSRRPTIGSGGGGGHHRRNSSKSKMKLENNPFLQTSTGGTFPLMNQQQQQPVEFDNPITSPRLSFIKSNLKYPMDANASFSILDENNWFLQILYQCYNYQPTLDQNLIQQIFLKNEFLLTNSSLLRNLMDLIIKPLAHQDIQSTNIDLTLYLVIILEILPYLLLVKSSTNINLLKNLRLNLLHLINNLNNELKSLNSPKFTINNSTIFLIVIKKLINLNDLLITFIKLINKDQSKVLMSNDIENFLKINSQTIKFDNNPTGTSSASAAAAAAANTTGNSEDSSFFFNLNTNSMGEVNFSFKNDILSNDLIYTLIGYNFDPNVNHELKNTISMNFINKEINIIDQFFKNDLLDFLNTHDSSSSPSTQHHNNPGDNNSVSDLEDEDDDDEDDDEEEEVIAIHHTHTNSLSPDPQSSVQHNLQSGSRHEASQSEDKSILSRKEMEKLNSLINLIDKKLLNNDFKEKYPILMYNNCICYILNDILKYIFLKQQQLQLNSALDGDTQVDRDTQSQQRASNNNNNNSGSFGNWWVFNSFVQEYMSLIGEIVGLHDLIH</sequence>
<feature type="domain" description="RFX-type winged-helix" evidence="2">
    <location>
        <begin position="479"/>
        <end position="569"/>
    </location>
</feature>
<gene>
    <name evidence="3" type="ORF">G210_1070</name>
</gene>
<dbReference type="OrthoDB" id="4084610at2759"/>
<feature type="compositionally biased region" description="Basic and acidic residues" evidence="1">
    <location>
        <begin position="1050"/>
        <end position="1063"/>
    </location>
</feature>
<feature type="region of interest" description="Disordered" evidence="1">
    <location>
        <begin position="984"/>
        <end position="1063"/>
    </location>
</feature>
<feature type="compositionally biased region" description="Basic residues" evidence="1">
    <location>
        <begin position="1"/>
        <end position="13"/>
    </location>
</feature>
<evidence type="ECO:0000256" key="1">
    <source>
        <dbReference type="SAM" id="MobiDB-lite"/>
    </source>
</evidence>
<dbReference type="Proteomes" id="UP000011777">
    <property type="component" value="Unassembled WGS sequence"/>
</dbReference>
<dbReference type="AlphaFoldDB" id="M3J8D8"/>
<dbReference type="GO" id="GO:0006355">
    <property type="term" value="P:regulation of DNA-templated transcription"/>
    <property type="evidence" value="ECO:0007669"/>
    <property type="project" value="InterPro"/>
</dbReference>
<comment type="caution">
    <text evidence="3">The sequence shown here is derived from an EMBL/GenBank/DDBJ whole genome shotgun (WGS) entry which is preliminary data.</text>
</comment>
<feature type="compositionally biased region" description="Pro residues" evidence="1">
    <location>
        <begin position="318"/>
        <end position="327"/>
    </location>
</feature>
<dbReference type="Gene3D" id="1.10.10.10">
    <property type="entry name" value="Winged helix-like DNA-binding domain superfamily/Winged helix DNA-binding domain"/>
    <property type="match status" value="1"/>
</dbReference>
<accession>M3J8D8</accession>
<reference evidence="3 4" key="1">
    <citation type="submission" date="2013-02" db="EMBL/GenBank/DDBJ databases">
        <title>Genome sequence of Candida maltosa Xu316, a potential industrial strain for xylitol and ethanol production.</title>
        <authorList>
            <person name="Yu J."/>
            <person name="Wang Q."/>
            <person name="Geng X."/>
            <person name="Bao W."/>
            <person name="He P."/>
            <person name="Cai J."/>
        </authorList>
    </citation>
    <scope>NUCLEOTIDE SEQUENCE [LARGE SCALE GENOMIC DNA]</scope>
    <source>
        <strain evidence="4">Xu316</strain>
    </source>
</reference>
<feature type="compositionally biased region" description="Low complexity" evidence="1">
    <location>
        <begin position="255"/>
        <end position="279"/>
    </location>
</feature>
<feature type="region of interest" description="Disordered" evidence="1">
    <location>
        <begin position="616"/>
        <end position="653"/>
    </location>
</feature>
<dbReference type="InterPro" id="IPR036390">
    <property type="entry name" value="WH_DNA-bd_sf"/>
</dbReference>
<feature type="compositionally biased region" description="Low complexity" evidence="1">
    <location>
        <begin position="328"/>
        <end position="346"/>
    </location>
</feature>
<feature type="compositionally biased region" description="Polar residues" evidence="1">
    <location>
        <begin position="1031"/>
        <end position="1049"/>
    </location>
</feature>
<dbReference type="GO" id="GO:0003677">
    <property type="term" value="F:DNA binding"/>
    <property type="evidence" value="ECO:0007669"/>
    <property type="project" value="InterPro"/>
</dbReference>
<dbReference type="STRING" id="1245528.M3J8D8"/>
<evidence type="ECO:0000313" key="3">
    <source>
        <dbReference type="EMBL" id="EMG48368.1"/>
    </source>
</evidence>
<dbReference type="InterPro" id="IPR003150">
    <property type="entry name" value="DNA-bd_RFX"/>
</dbReference>
<feature type="compositionally biased region" description="Polar residues" evidence="1">
    <location>
        <begin position="128"/>
        <end position="152"/>
    </location>
</feature>
<feature type="compositionally biased region" description="Low complexity" evidence="1">
    <location>
        <begin position="24"/>
        <end position="38"/>
    </location>
</feature>
<feature type="compositionally biased region" description="Basic residues" evidence="1">
    <location>
        <begin position="641"/>
        <end position="651"/>
    </location>
</feature>
<keyword evidence="4" id="KW-1185">Reference proteome</keyword>